<evidence type="ECO:0000259" key="1">
    <source>
        <dbReference type="Pfam" id="PF24726"/>
    </source>
</evidence>
<name>A0A8S5TXW4_9CAUD</name>
<accession>A0A8S5TXW4</accession>
<dbReference type="Pfam" id="PF24726">
    <property type="entry name" value="DUF7678"/>
    <property type="match status" value="1"/>
</dbReference>
<sequence length="75" mass="8940">MWKEGSIRVNGEVFHYWMKQYDKGSEWGIEGGRISKLMFKRNGYIVCNYDRGWDIEPADENTQLALELLLHSENW</sequence>
<proteinExistence type="predicted"/>
<organism evidence="2">
    <name type="scientific">Siphoviridae sp. ctgyi6</name>
    <dbReference type="NCBI Taxonomy" id="2825610"/>
    <lineage>
        <taxon>Viruses</taxon>
        <taxon>Duplodnaviria</taxon>
        <taxon>Heunggongvirae</taxon>
        <taxon>Uroviricota</taxon>
        <taxon>Caudoviricetes</taxon>
    </lineage>
</organism>
<protein>
    <submittedName>
        <fullName evidence="2">Ribosomal large subunit pseudouridine synthase</fullName>
    </submittedName>
</protein>
<feature type="domain" description="DUF7678" evidence="1">
    <location>
        <begin position="1"/>
        <end position="72"/>
    </location>
</feature>
<evidence type="ECO:0000313" key="2">
    <source>
        <dbReference type="EMBL" id="DAF87034.1"/>
    </source>
</evidence>
<reference evidence="2" key="1">
    <citation type="journal article" date="2021" name="Proc. Natl. Acad. Sci. U.S.A.">
        <title>A Catalog of Tens of Thousands of Viruses from Human Metagenomes Reveals Hidden Associations with Chronic Diseases.</title>
        <authorList>
            <person name="Tisza M.J."/>
            <person name="Buck C.B."/>
        </authorList>
    </citation>
    <scope>NUCLEOTIDE SEQUENCE</scope>
    <source>
        <strain evidence="2">Ctgyi6</strain>
    </source>
</reference>
<dbReference type="InterPro" id="IPR056095">
    <property type="entry name" value="DUF7678"/>
</dbReference>
<dbReference type="EMBL" id="BK015957">
    <property type="protein sequence ID" value="DAF87034.1"/>
    <property type="molecule type" value="Genomic_DNA"/>
</dbReference>